<feature type="signal peptide" evidence="1">
    <location>
        <begin position="1"/>
        <end position="19"/>
    </location>
</feature>
<dbReference type="Proteomes" id="UP000305067">
    <property type="component" value="Unassembled WGS sequence"/>
</dbReference>
<dbReference type="EMBL" id="ML178818">
    <property type="protein sequence ID" value="TFL04836.1"/>
    <property type="molecule type" value="Genomic_DNA"/>
</dbReference>
<keyword evidence="3" id="KW-1185">Reference proteome</keyword>
<feature type="chain" id="PRO_5022828400" evidence="1">
    <location>
        <begin position="20"/>
        <end position="251"/>
    </location>
</feature>
<proteinExistence type="predicted"/>
<organism evidence="2 3">
    <name type="scientific">Pterulicium gracile</name>
    <dbReference type="NCBI Taxonomy" id="1884261"/>
    <lineage>
        <taxon>Eukaryota</taxon>
        <taxon>Fungi</taxon>
        <taxon>Dikarya</taxon>
        <taxon>Basidiomycota</taxon>
        <taxon>Agaricomycotina</taxon>
        <taxon>Agaricomycetes</taxon>
        <taxon>Agaricomycetidae</taxon>
        <taxon>Agaricales</taxon>
        <taxon>Pleurotineae</taxon>
        <taxon>Pterulaceae</taxon>
        <taxon>Pterulicium</taxon>
    </lineage>
</organism>
<keyword evidence="1" id="KW-0732">Signal</keyword>
<reference evidence="2 3" key="1">
    <citation type="journal article" date="2019" name="Nat. Ecol. Evol.">
        <title>Megaphylogeny resolves global patterns of mushroom evolution.</title>
        <authorList>
            <person name="Varga T."/>
            <person name="Krizsan K."/>
            <person name="Foldi C."/>
            <person name="Dima B."/>
            <person name="Sanchez-Garcia M."/>
            <person name="Sanchez-Ramirez S."/>
            <person name="Szollosi G.J."/>
            <person name="Szarkandi J.G."/>
            <person name="Papp V."/>
            <person name="Albert L."/>
            <person name="Andreopoulos W."/>
            <person name="Angelini C."/>
            <person name="Antonin V."/>
            <person name="Barry K.W."/>
            <person name="Bougher N.L."/>
            <person name="Buchanan P."/>
            <person name="Buyck B."/>
            <person name="Bense V."/>
            <person name="Catcheside P."/>
            <person name="Chovatia M."/>
            <person name="Cooper J."/>
            <person name="Damon W."/>
            <person name="Desjardin D."/>
            <person name="Finy P."/>
            <person name="Geml J."/>
            <person name="Haridas S."/>
            <person name="Hughes K."/>
            <person name="Justo A."/>
            <person name="Karasinski D."/>
            <person name="Kautmanova I."/>
            <person name="Kiss B."/>
            <person name="Kocsube S."/>
            <person name="Kotiranta H."/>
            <person name="LaButti K.M."/>
            <person name="Lechner B.E."/>
            <person name="Liimatainen K."/>
            <person name="Lipzen A."/>
            <person name="Lukacs Z."/>
            <person name="Mihaltcheva S."/>
            <person name="Morgado L.N."/>
            <person name="Niskanen T."/>
            <person name="Noordeloos M.E."/>
            <person name="Ohm R.A."/>
            <person name="Ortiz-Santana B."/>
            <person name="Ovrebo C."/>
            <person name="Racz N."/>
            <person name="Riley R."/>
            <person name="Savchenko A."/>
            <person name="Shiryaev A."/>
            <person name="Soop K."/>
            <person name="Spirin V."/>
            <person name="Szebenyi C."/>
            <person name="Tomsovsky M."/>
            <person name="Tulloss R.E."/>
            <person name="Uehling J."/>
            <person name="Grigoriev I.V."/>
            <person name="Vagvolgyi C."/>
            <person name="Papp T."/>
            <person name="Martin F.M."/>
            <person name="Miettinen O."/>
            <person name="Hibbett D.S."/>
            <person name="Nagy L.G."/>
        </authorList>
    </citation>
    <scope>NUCLEOTIDE SEQUENCE [LARGE SCALE GENOMIC DNA]</scope>
    <source>
        <strain evidence="2 3">CBS 309.79</strain>
    </source>
</reference>
<sequence>MRYASSVALAVSIATAVNAQAPNLDVSDQCASAFLGIASEESSDCLNLGALLGAVTSPDQSIVGPFNTWIEEICTTDRCSDDTITEIFNTIARACVNETQTYGVSLDESTQRMTTQLYPSLREALCLKDTEADQYCATEFLNDFQDTIGTLSLNNVGVIVSHIPPPANISCTPCGKALYTVARQKHEDLIPFVSGCGEDFNDGQMPAGIQLTADGQGGEGSEPEGAATALFSRGSTFAGIPAILAMGALLL</sequence>
<evidence type="ECO:0000313" key="2">
    <source>
        <dbReference type="EMBL" id="TFL04836.1"/>
    </source>
</evidence>
<protein>
    <submittedName>
        <fullName evidence="2">Uncharacterized protein</fullName>
    </submittedName>
</protein>
<dbReference type="OrthoDB" id="2536450at2759"/>
<dbReference type="PANTHER" id="PTHR34862">
    <property type="entry name" value="SPARK DOMAIN-CONTAINING PROTEIN"/>
    <property type="match status" value="1"/>
</dbReference>
<accession>A0A5C3QS65</accession>
<dbReference type="AlphaFoldDB" id="A0A5C3QS65"/>
<evidence type="ECO:0000313" key="3">
    <source>
        <dbReference type="Proteomes" id="UP000305067"/>
    </source>
</evidence>
<dbReference type="PANTHER" id="PTHR34862:SF1">
    <property type="entry name" value="SPARK DOMAIN-CONTAINING PROTEIN"/>
    <property type="match status" value="1"/>
</dbReference>
<gene>
    <name evidence="2" type="ORF">BDV98DRAFT_562911</name>
</gene>
<dbReference type="STRING" id="1884261.A0A5C3QS65"/>
<evidence type="ECO:0000256" key="1">
    <source>
        <dbReference type="SAM" id="SignalP"/>
    </source>
</evidence>
<name>A0A5C3QS65_9AGAR</name>